<evidence type="ECO:0000259" key="2">
    <source>
        <dbReference type="Pfam" id="PF04326"/>
    </source>
</evidence>
<dbReference type="PANTHER" id="PTHR16155:SF19">
    <property type="entry name" value="DED DOMAIN-CONTAINING PROTEIN"/>
    <property type="match status" value="1"/>
</dbReference>
<evidence type="ECO:0000256" key="1">
    <source>
        <dbReference type="SAM" id="MobiDB-lite"/>
    </source>
</evidence>
<feature type="compositionally biased region" description="Polar residues" evidence="1">
    <location>
        <begin position="171"/>
        <end position="183"/>
    </location>
</feature>
<dbReference type="InterPro" id="IPR007421">
    <property type="entry name" value="Schlafen_AlbA_2_dom"/>
</dbReference>
<dbReference type="Proteomes" id="UP001159427">
    <property type="component" value="Unassembled WGS sequence"/>
</dbReference>
<proteinExistence type="predicted"/>
<feature type="compositionally biased region" description="Basic and acidic residues" evidence="1">
    <location>
        <begin position="265"/>
        <end position="277"/>
    </location>
</feature>
<feature type="region of interest" description="Disordered" evidence="1">
    <location>
        <begin position="338"/>
        <end position="359"/>
    </location>
</feature>
<accession>A0ABN8PFS6</accession>
<feature type="compositionally biased region" description="Basic and acidic residues" evidence="1">
    <location>
        <begin position="379"/>
        <end position="392"/>
    </location>
</feature>
<evidence type="ECO:0000313" key="3">
    <source>
        <dbReference type="EMBL" id="CAH3142515.1"/>
    </source>
</evidence>
<keyword evidence="4" id="KW-1185">Reference proteome</keyword>
<feature type="domain" description="Schlafen AlbA-2" evidence="2">
    <location>
        <begin position="457"/>
        <end position="587"/>
    </location>
</feature>
<feature type="compositionally biased region" description="Basic and acidic residues" evidence="1">
    <location>
        <begin position="184"/>
        <end position="209"/>
    </location>
</feature>
<reference evidence="3 4" key="1">
    <citation type="submission" date="2022-05" db="EMBL/GenBank/DDBJ databases">
        <authorList>
            <consortium name="Genoscope - CEA"/>
            <person name="William W."/>
        </authorList>
    </citation>
    <scope>NUCLEOTIDE SEQUENCE [LARGE SCALE GENOMIC DNA]</scope>
</reference>
<dbReference type="EMBL" id="CALNXI010000838">
    <property type="protein sequence ID" value="CAH3142515.1"/>
    <property type="molecule type" value="Genomic_DNA"/>
</dbReference>
<feature type="region of interest" description="Disordered" evidence="1">
    <location>
        <begin position="247"/>
        <end position="294"/>
    </location>
</feature>
<feature type="region of interest" description="Disordered" evidence="1">
    <location>
        <begin position="371"/>
        <end position="404"/>
    </location>
</feature>
<protein>
    <recommendedName>
        <fullName evidence="2">Schlafen AlbA-2 domain-containing protein</fullName>
    </recommendedName>
</protein>
<feature type="region of interest" description="Disordered" evidence="1">
    <location>
        <begin position="1914"/>
        <end position="1958"/>
    </location>
</feature>
<feature type="compositionally biased region" description="Polar residues" evidence="1">
    <location>
        <begin position="1914"/>
        <end position="1923"/>
    </location>
</feature>
<feature type="compositionally biased region" description="Basic and acidic residues" evidence="1">
    <location>
        <begin position="338"/>
        <end position="350"/>
    </location>
</feature>
<evidence type="ECO:0000313" key="4">
    <source>
        <dbReference type="Proteomes" id="UP001159427"/>
    </source>
</evidence>
<sequence>MVTRWSRSTSNLYALIGQHLTDDCDYQRAFAALDELNLTSLKQFFKENYLQDDTLSFMKSEEELKNALIKDLGLRFGQAFKFSRHWFNKYHKQTGTSTTGGSREEKVDETETTPIAAYDRFARDEQIEREIGIDECSVEAETCCQEFEVSLPADQKAQDLTHDHAEQYQEDLQASEGTLVSSVSEHKYLAENREDTSTSRKRETDNNQDARHELTEGAADQGDQSTSVDTVSECHKQTIEVFVAGSQDDVRPKSSTNSVCDDLEAEKKDATHKKVPDPSKGSGHLDADDEVTNWDEINQTNQINGKCKKESHISLDKKSLSSSDFDCCSNENARKCEDAQDKPACDDTSRLDSMSDLNNNPSVQITALELVASTSQPLSERKDRSVPEKEQNGGKVSGKNKEESCGTTFDKQVTLVAKSEETRKAVSALASKCKTRMFGIKGKDHAYQKGSVLDAEENREVEFKSLLNAHPSTLPWKMMEKAKKFICACLNADSKGIIYFGVGDSQEQCSKFKRGEILGLDVEEVIDDVVKAFQFVLDDHIKSDAGPLQKGGEQNCVRIEFVPVVIQESRTGLYVIEIEVNRDWKFCKDNVYYCKSWAEKRGVHKDEGTSAKKALSDFYKVHKDQYDDVAIRTNGASTNVKQHEVNRQVKEPLMAKYKEWKRDTKLGADMSAEDPIPDDADVKRLSALVRERLRELNLKEFRYVLIANKLPSRYRGTPDLSFLQNIPWLAVFDLFDTASKKDGLYYICNETTDALRANLRNLEDYGECLSDWISGNDFHISTRETTWILGNEEMLKEDWIKCSRDCFYRALSTYKRCFPLGRLLCVFLVLDETNVQEMVDMMECCFSILGKFASNSITIMSENKHVSEAFIKASKLQREIIECSIPGIPWKLLKEVVREMVGPTKFDERGAKTELPYFTGLKEVFNKIINSWNDLEVYSPNPRLPSLLEDIEKERNAFYKGAQASQTNLFHNHCIPRSLEDETLLRTEQALKSLSKPIKDLTCHVKTVTVTYEPGSGATTMCRRILWSKREEYRCAVVKAITTSTDFQIEQLQGIMYDEENFKFSPPCIVLVDNFPENETRRLTEKILKRQTKCVILSTCPIAKSSADSDQDLSLRQLDEKEMSRVKNILITITSDNERRRGAQEVLEREKRFIWFGLELFGRNYDKIEERLQNHIRSTLELLDDSKDSHEMVLNFCCFLHYYSDSRAILPHPVVSDFLYEASNESEQDFALMQRIHDIFGGLLLEGFNEKNGYFGWRPAHSLVSEAVTSKLNIEDTAIALLDATNKGKAYVNKYLKDEVFKVFLARKKISDAVFLEDKGTDDGSIESDFEDEVLGFYEVKTRYSPLVLDILKADDGIQRALRLFITICEMAFEHEDKAYAWQQLARFMGYEMRGNEMDDKNEQHNRLQAAMNKEQDPKLPMPKTGIEAAHMAVDIAIKQQPKRSHHYGTKGTLYLLQLRDFKPNAERPSVLASVPKVIDICRKALEVYDIALSTTHQLDYYSMIGKIQAIVSLFEVVKGLPFFRSDIESITQYLKKGEIPKEMEDVLTKKQNNYIKSLSTTTLSLLNKVFGDVKFRHMTTYDENAIRVLNDARIRASKLRRTFYELTGFDRSEINDVEVPMPSQSLTRDEIAFYQQFAQDILFKNSETPYSTWVNINDEQASLIYNALKVLCSNGKGSHDDMLICCKACLRLKERPSVMELDKIVSIWVSKCPTSAWANLYNYMIHFPVPDKRLAAFNHEANESIKKCNQIVLEKTGKGFRKSSADYFLGKETGLYAIANSLQFPALETKGETKTDFWRSKEVSEKLERVRGQKDVNSNGVITYQGIQLRFDEKRYPKQSKDDLWFYVGFSVSGPYAYDPVDNDTYAILCSSASESGERKLFELKMKAPRKAKSFSLSSKCFNTHVQSAKSSWQSVDSVNEPSTSSHASYSSALQLKSTPPEEQTSKPPLTSQQSGPWNLMCVKNRKLKSVEGTRGFDKRTFHAKYVDKKTGKLHHGAGVLSAEKSKECDTHTSEGWDINITSRCPFAHSWMGDTLQYVCCKCTRDGKQICREKRNHEQFIWNLGPYYTEEGTVWKETPQECPEKTKKPSRKKQSK</sequence>
<comment type="caution">
    <text evidence="3">The sequence shown here is derived from an EMBL/GenBank/DDBJ whole genome shotgun (WGS) entry which is preliminary data.</text>
</comment>
<dbReference type="Pfam" id="PF04326">
    <property type="entry name" value="SLFN_AlbA_2"/>
    <property type="match status" value="1"/>
</dbReference>
<feature type="region of interest" description="Disordered" evidence="1">
    <location>
        <begin position="171"/>
        <end position="209"/>
    </location>
</feature>
<dbReference type="PANTHER" id="PTHR16155">
    <property type="entry name" value="DED DOMAIN-CONTAINING PROTEIN"/>
    <property type="match status" value="1"/>
</dbReference>
<feature type="compositionally biased region" description="Low complexity" evidence="1">
    <location>
        <begin position="1924"/>
        <end position="1933"/>
    </location>
</feature>
<organism evidence="3 4">
    <name type="scientific">Porites evermanni</name>
    <dbReference type="NCBI Taxonomy" id="104178"/>
    <lineage>
        <taxon>Eukaryota</taxon>
        <taxon>Metazoa</taxon>
        <taxon>Cnidaria</taxon>
        <taxon>Anthozoa</taxon>
        <taxon>Hexacorallia</taxon>
        <taxon>Scleractinia</taxon>
        <taxon>Fungiina</taxon>
        <taxon>Poritidae</taxon>
        <taxon>Porites</taxon>
    </lineage>
</organism>
<name>A0ABN8PFS6_9CNID</name>
<gene>
    <name evidence="3" type="ORF">PEVE_00042505</name>
</gene>
<feature type="compositionally biased region" description="Polar residues" evidence="1">
    <location>
        <begin position="1934"/>
        <end position="1958"/>
    </location>
</feature>